<evidence type="ECO:0000259" key="9">
    <source>
        <dbReference type="Pfam" id="PF06144"/>
    </source>
</evidence>
<evidence type="ECO:0000256" key="3">
    <source>
        <dbReference type="ARBA" id="ARBA00022679"/>
    </source>
</evidence>
<evidence type="ECO:0000256" key="8">
    <source>
        <dbReference type="ARBA" id="ARBA00049244"/>
    </source>
</evidence>
<keyword evidence="6" id="KW-0239">DNA-directed DNA polymerase</keyword>
<dbReference type="InterPro" id="IPR010372">
    <property type="entry name" value="DNA_pol3_delta_N"/>
</dbReference>
<dbReference type="PANTHER" id="PTHR34388:SF1">
    <property type="entry name" value="DNA POLYMERASE III SUBUNIT DELTA"/>
    <property type="match status" value="1"/>
</dbReference>
<gene>
    <name evidence="11" type="primary">holA</name>
    <name evidence="11" type="ORF">DJ013_01270</name>
</gene>
<keyword evidence="4" id="KW-0548">Nucleotidyltransferase</keyword>
<protein>
    <recommendedName>
        <fullName evidence="2">DNA polymerase III subunit delta</fullName>
        <ecNumber evidence="1">2.7.7.7</ecNumber>
    </recommendedName>
</protein>
<dbReference type="AlphaFoldDB" id="A0A2Z4G6X5"/>
<keyword evidence="5" id="KW-0235">DNA replication</keyword>
<feature type="domain" description="DNA polymerase III delta N-terminal" evidence="9">
    <location>
        <begin position="21"/>
        <end position="142"/>
    </location>
</feature>
<evidence type="ECO:0000256" key="1">
    <source>
        <dbReference type="ARBA" id="ARBA00012417"/>
    </source>
</evidence>
<keyword evidence="3" id="KW-0808">Transferase</keyword>
<dbReference type="Pfam" id="PF06144">
    <property type="entry name" value="DNA_pol3_delta"/>
    <property type="match status" value="1"/>
</dbReference>
<keyword evidence="12" id="KW-1185">Reference proteome</keyword>
<dbReference type="EC" id="2.7.7.7" evidence="1"/>
<dbReference type="EMBL" id="CP029480">
    <property type="protein sequence ID" value="AWV96884.1"/>
    <property type="molecule type" value="Genomic_DNA"/>
</dbReference>
<dbReference type="Pfam" id="PF21694">
    <property type="entry name" value="DNA_pol3_delta_C"/>
    <property type="match status" value="1"/>
</dbReference>
<dbReference type="Gene3D" id="3.40.50.300">
    <property type="entry name" value="P-loop containing nucleotide triphosphate hydrolases"/>
    <property type="match status" value="1"/>
</dbReference>
<accession>A0A2Z4G6X5</accession>
<evidence type="ECO:0000313" key="12">
    <source>
        <dbReference type="Proteomes" id="UP000249873"/>
    </source>
</evidence>
<sequence length="339" mass="37999">MAKSLSQELAAISADNLNPLYFLHGAESYYPNAIAKKIAQLAIPEHEKGFNEFILFGKELTVGAVLNNARRFPMMAEKQLVLVKDAELIQDIGTKDAQNLLTSYANEPLKSTILVLVFGKAMDVRKAFVKAFDKNGVMINAKKLYDNQVPDFIMEICQEKKHKISPKAAQLLFEHIGNNLEAIVKEIEKMLINLPSEAEIDGNAIEKYVGISKDYNVFELQKALTIKDIRKSFQIVNYFAANTKDHPIQPVILILYNFFSKVLLVHGSKSNPGANLASLLKVNPYFVKDYTKASQNYPIGKLMNIISALRNADKHSKGIETGTKVPDDMYKDLINSILY</sequence>
<dbReference type="Proteomes" id="UP000249873">
    <property type="component" value="Chromosome"/>
</dbReference>
<evidence type="ECO:0000259" key="10">
    <source>
        <dbReference type="Pfam" id="PF21694"/>
    </source>
</evidence>
<dbReference type="KEGG" id="als:DJ013_01270"/>
<dbReference type="RefSeq" id="WP_111369986.1">
    <property type="nucleotide sequence ID" value="NZ_CP029480.1"/>
</dbReference>
<dbReference type="SUPFAM" id="SSF52540">
    <property type="entry name" value="P-loop containing nucleoside triphosphate hydrolases"/>
    <property type="match status" value="1"/>
</dbReference>
<evidence type="ECO:0000256" key="5">
    <source>
        <dbReference type="ARBA" id="ARBA00022705"/>
    </source>
</evidence>
<dbReference type="GO" id="GO:0003887">
    <property type="term" value="F:DNA-directed DNA polymerase activity"/>
    <property type="evidence" value="ECO:0007669"/>
    <property type="project" value="UniProtKB-KW"/>
</dbReference>
<dbReference type="GO" id="GO:0009360">
    <property type="term" value="C:DNA polymerase III complex"/>
    <property type="evidence" value="ECO:0007669"/>
    <property type="project" value="InterPro"/>
</dbReference>
<reference evidence="11 12" key="1">
    <citation type="submission" date="2018-05" db="EMBL/GenBank/DDBJ databases">
        <title>Complete genome sequence of Arcticibacterium luteifluviistationis SM1504T, a cytophagaceae bacterium isolated from Arctic surface seawater.</title>
        <authorList>
            <person name="Li Y."/>
            <person name="Qin Q.-L."/>
        </authorList>
    </citation>
    <scope>NUCLEOTIDE SEQUENCE [LARGE SCALE GENOMIC DNA]</scope>
    <source>
        <strain evidence="11 12">SM1504</strain>
    </source>
</reference>
<evidence type="ECO:0000256" key="7">
    <source>
        <dbReference type="ARBA" id="ARBA00034754"/>
    </source>
</evidence>
<organism evidence="11 12">
    <name type="scientific">Arcticibacterium luteifluviistationis</name>
    <dbReference type="NCBI Taxonomy" id="1784714"/>
    <lineage>
        <taxon>Bacteria</taxon>
        <taxon>Pseudomonadati</taxon>
        <taxon>Bacteroidota</taxon>
        <taxon>Cytophagia</taxon>
        <taxon>Cytophagales</taxon>
        <taxon>Leadbetterellaceae</taxon>
        <taxon>Arcticibacterium</taxon>
    </lineage>
</organism>
<proteinExistence type="inferred from homology"/>
<comment type="similarity">
    <text evidence="7">Belongs to the DNA polymerase HolA subunit family.</text>
</comment>
<feature type="domain" description="DNA polymerase III delta subunit-like C-terminal" evidence="10">
    <location>
        <begin position="216"/>
        <end position="317"/>
    </location>
</feature>
<dbReference type="InterPro" id="IPR027417">
    <property type="entry name" value="P-loop_NTPase"/>
</dbReference>
<evidence type="ECO:0000256" key="6">
    <source>
        <dbReference type="ARBA" id="ARBA00022932"/>
    </source>
</evidence>
<evidence type="ECO:0000313" key="11">
    <source>
        <dbReference type="EMBL" id="AWV96884.1"/>
    </source>
</evidence>
<evidence type="ECO:0000256" key="2">
    <source>
        <dbReference type="ARBA" id="ARBA00017703"/>
    </source>
</evidence>
<dbReference type="NCBIfam" id="TIGR01128">
    <property type="entry name" value="holA"/>
    <property type="match status" value="1"/>
</dbReference>
<dbReference type="GO" id="GO:0006261">
    <property type="term" value="P:DNA-templated DNA replication"/>
    <property type="evidence" value="ECO:0007669"/>
    <property type="project" value="TreeGrafter"/>
</dbReference>
<dbReference type="SUPFAM" id="SSF48019">
    <property type="entry name" value="post-AAA+ oligomerization domain-like"/>
    <property type="match status" value="1"/>
</dbReference>
<dbReference type="OrthoDB" id="1172326at2"/>
<dbReference type="Gene3D" id="1.20.272.10">
    <property type="match status" value="1"/>
</dbReference>
<dbReference type="Gene3D" id="1.10.8.60">
    <property type="match status" value="1"/>
</dbReference>
<dbReference type="InterPro" id="IPR048466">
    <property type="entry name" value="DNA_pol3_delta-like_C"/>
</dbReference>
<comment type="catalytic activity">
    <reaction evidence="8">
        <text>DNA(n) + a 2'-deoxyribonucleoside 5'-triphosphate = DNA(n+1) + diphosphate</text>
        <dbReference type="Rhea" id="RHEA:22508"/>
        <dbReference type="Rhea" id="RHEA-COMP:17339"/>
        <dbReference type="Rhea" id="RHEA-COMP:17340"/>
        <dbReference type="ChEBI" id="CHEBI:33019"/>
        <dbReference type="ChEBI" id="CHEBI:61560"/>
        <dbReference type="ChEBI" id="CHEBI:173112"/>
        <dbReference type="EC" id="2.7.7.7"/>
    </reaction>
</comment>
<name>A0A2Z4G6X5_9BACT</name>
<dbReference type="InterPro" id="IPR008921">
    <property type="entry name" value="DNA_pol3_clamp-load_cplx_C"/>
</dbReference>
<evidence type="ECO:0000256" key="4">
    <source>
        <dbReference type="ARBA" id="ARBA00022695"/>
    </source>
</evidence>
<dbReference type="InterPro" id="IPR005790">
    <property type="entry name" value="DNA_polIII_delta"/>
</dbReference>
<dbReference type="GO" id="GO:0003677">
    <property type="term" value="F:DNA binding"/>
    <property type="evidence" value="ECO:0007669"/>
    <property type="project" value="InterPro"/>
</dbReference>
<dbReference type="PANTHER" id="PTHR34388">
    <property type="entry name" value="DNA POLYMERASE III SUBUNIT DELTA"/>
    <property type="match status" value="1"/>
</dbReference>